<comment type="caution">
    <text evidence="1">The sequence shown here is derived from an EMBL/GenBank/DDBJ whole genome shotgun (WGS) entry which is preliminary data.</text>
</comment>
<dbReference type="EMBL" id="JAEUWV010000010">
    <property type="protein sequence ID" value="MCO6394827.1"/>
    <property type="molecule type" value="Genomic_DNA"/>
</dbReference>
<evidence type="ECO:0000313" key="1">
    <source>
        <dbReference type="EMBL" id="MCO6394827.1"/>
    </source>
</evidence>
<protein>
    <recommendedName>
        <fullName evidence="3">Sensory transduction regulator</fullName>
    </recommendedName>
</protein>
<name>A0AAW5HZB8_9CORY</name>
<sequence length="153" mass="17367">MQQLQPLSLDRLRKLFDERGWEYREPTQYNSLITAFSGIGFEMKLVDTSLHFVSTVSIDAVDASRFDEVLTWCEDYNNAHAFPSLVVMKDEKRDVSALGVAYVMPGYWEYSDQQFADHVSSAIHGITTSVRDFLSTFAPSSLERLGTPATEEK</sequence>
<dbReference type="RefSeq" id="WP_252931521.1">
    <property type="nucleotide sequence ID" value="NZ_JAEUWV010000010.1"/>
</dbReference>
<dbReference type="Proteomes" id="UP001205920">
    <property type="component" value="Unassembled WGS sequence"/>
</dbReference>
<reference evidence="1 2" key="1">
    <citation type="submission" date="2021-01" db="EMBL/GenBank/DDBJ databases">
        <title>Identification and Characterization of Corynebacterium sp.</title>
        <authorList>
            <person name="Luo Q."/>
            <person name="Qu P."/>
            <person name="Chen Q."/>
        </authorList>
    </citation>
    <scope>NUCLEOTIDE SEQUENCE [LARGE SCALE GENOMIC DNA]</scope>
    <source>
        <strain evidence="1 2">MC-18</strain>
    </source>
</reference>
<keyword evidence="2" id="KW-1185">Reference proteome</keyword>
<accession>A0AAW5HZB8</accession>
<proteinExistence type="predicted"/>
<organism evidence="1 2">
    <name type="scientific">Corynebacterium lipophilum</name>
    <dbReference type="NCBI Taxonomy" id="2804918"/>
    <lineage>
        <taxon>Bacteria</taxon>
        <taxon>Bacillati</taxon>
        <taxon>Actinomycetota</taxon>
        <taxon>Actinomycetes</taxon>
        <taxon>Mycobacteriales</taxon>
        <taxon>Corynebacteriaceae</taxon>
        <taxon>Corynebacterium</taxon>
    </lineage>
</organism>
<gene>
    <name evidence="1" type="ORF">JMN37_07550</name>
</gene>
<evidence type="ECO:0008006" key="3">
    <source>
        <dbReference type="Google" id="ProtNLM"/>
    </source>
</evidence>
<dbReference type="AlphaFoldDB" id="A0AAW5HZB8"/>
<evidence type="ECO:0000313" key="2">
    <source>
        <dbReference type="Proteomes" id="UP001205920"/>
    </source>
</evidence>